<reference evidence="2" key="2">
    <citation type="journal article" date="2023" name="Microbiome">
        <title>Synthase-selected sorting approach identifies a beta-lactone synthase in a nudibranch symbiotic bacterium.</title>
        <authorList>
            <person name="Dzunkova M."/>
            <person name="La Clair J.J."/>
            <person name="Tyml T."/>
            <person name="Doud D."/>
            <person name="Schulz F."/>
            <person name="Piquer-Esteban S."/>
            <person name="Porcel Sanchis D."/>
            <person name="Osborn A."/>
            <person name="Robinson D."/>
            <person name="Louie K.B."/>
            <person name="Bowen B.P."/>
            <person name="Bowers R.M."/>
            <person name="Lee J."/>
            <person name="Arnau V."/>
            <person name="Diaz-Villanueva W."/>
            <person name="Stepanauskas R."/>
            <person name="Gosliner T."/>
            <person name="Date S.V."/>
            <person name="Northen T.R."/>
            <person name="Cheng J.F."/>
            <person name="Burkart M.D."/>
            <person name="Woyke T."/>
        </authorList>
    </citation>
    <scope>NUCLEOTIDE SEQUENCE</scope>
    <source>
        <strain evidence="2">Df01</strain>
    </source>
</reference>
<evidence type="ECO:0000259" key="1">
    <source>
        <dbReference type="Pfam" id="PF08241"/>
    </source>
</evidence>
<name>A0ABT7QP32_9GAMM</name>
<proteinExistence type="predicted"/>
<sequence length="206" mass="22938">MAKKRTGFFKGAYELVTPQENRLHYDNWAQTYDDDMVTYSYVAPERVAAMLEREIKGGDIIDTGCGAGLSGQALWQHGDYTLDGIDLPTEILTQANEKGACRRLWSANLLARLDIADNTYDGSLSVGVFTIGHIGPAGLAEFFRIVKPGGIIVFTVNELVYEKEEYPTKLKEWEARQKITLLESKKDDYVVELGVGGFHPAMRVIA</sequence>
<dbReference type="InterPro" id="IPR029063">
    <property type="entry name" value="SAM-dependent_MTases_sf"/>
</dbReference>
<dbReference type="SUPFAM" id="SSF53335">
    <property type="entry name" value="S-adenosyl-L-methionine-dependent methyltransferases"/>
    <property type="match status" value="1"/>
</dbReference>
<reference evidence="2" key="1">
    <citation type="submission" date="2022-08" db="EMBL/GenBank/DDBJ databases">
        <authorList>
            <person name="Dzunkova M."/>
            <person name="La Clair J."/>
            <person name="Tyml T."/>
            <person name="Doud D."/>
            <person name="Schulz F."/>
            <person name="Piquer S."/>
            <person name="Porcel Sanchis D."/>
            <person name="Osborn A."/>
            <person name="Robinson D."/>
            <person name="Louie K.B."/>
            <person name="Bowen B.P."/>
            <person name="Bowers R."/>
            <person name="Lee J."/>
            <person name="Arnau Llombart V."/>
            <person name="Diaz Villanueva W."/>
            <person name="Gosliner T."/>
            <person name="Northen T."/>
            <person name="Cheng J.-F."/>
            <person name="Burkart M.D."/>
            <person name="Woyke T."/>
        </authorList>
    </citation>
    <scope>NUCLEOTIDE SEQUENCE</scope>
    <source>
        <strain evidence="2">Df01</strain>
    </source>
</reference>
<organism evidence="2 3">
    <name type="scientific">Candidatus Doriopsillibacter californiensis</name>
    <dbReference type="NCBI Taxonomy" id="2970740"/>
    <lineage>
        <taxon>Bacteria</taxon>
        <taxon>Pseudomonadati</taxon>
        <taxon>Pseudomonadota</taxon>
        <taxon>Gammaproteobacteria</taxon>
        <taxon>Candidatus Tethybacterales</taxon>
        <taxon>Candidatus Persebacteraceae</taxon>
        <taxon>Candidatus Doriopsillibacter</taxon>
    </lineage>
</organism>
<dbReference type="Gene3D" id="3.40.50.150">
    <property type="entry name" value="Vaccinia Virus protein VP39"/>
    <property type="match status" value="1"/>
</dbReference>
<keyword evidence="2" id="KW-0489">Methyltransferase</keyword>
<accession>A0ABT7QP32</accession>
<feature type="domain" description="Methyltransferase type 11" evidence="1">
    <location>
        <begin position="62"/>
        <end position="154"/>
    </location>
</feature>
<keyword evidence="3" id="KW-1185">Reference proteome</keyword>
<evidence type="ECO:0000313" key="2">
    <source>
        <dbReference type="EMBL" id="MDM5148110.1"/>
    </source>
</evidence>
<comment type="caution">
    <text evidence="2">The sequence shown here is derived from an EMBL/GenBank/DDBJ whole genome shotgun (WGS) entry which is preliminary data.</text>
</comment>
<protein>
    <submittedName>
        <fullName evidence="2">Methyltransferase domain-containing protein</fullName>
    </submittedName>
</protein>
<dbReference type="CDD" id="cd02440">
    <property type="entry name" value="AdoMet_MTases"/>
    <property type="match status" value="1"/>
</dbReference>
<evidence type="ECO:0000313" key="3">
    <source>
        <dbReference type="Proteomes" id="UP001168167"/>
    </source>
</evidence>
<dbReference type="GO" id="GO:0032259">
    <property type="term" value="P:methylation"/>
    <property type="evidence" value="ECO:0007669"/>
    <property type="project" value="UniProtKB-KW"/>
</dbReference>
<gene>
    <name evidence="2" type="ORF">NQX30_07010</name>
</gene>
<dbReference type="Proteomes" id="UP001168167">
    <property type="component" value="Unassembled WGS sequence"/>
</dbReference>
<dbReference type="InterPro" id="IPR013216">
    <property type="entry name" value="Methyltransf_11"/>
</dbReference>
<dbReference type="Pfam" id="PF08241">
    <property type="entry name" value="Methyltransf_11"/>
    <property type="match status" value="1"/>
</dbReference>
<dbReference type="GO" id="GO:0008168">
    <property type="term" value="F:methyltransferase activity"/>
    <property type="evidence" value="ECO:0007669"/>
    <property type="project" value="UniProtKB-KW"/>
</dbReference>
<dbReference type="EMBL" id="JANQAO010000004">
    <property type="protein sequence ID" value="MDM5148110.1"/>
    <property type="molecule type" value="Genomic_DNA"/>
</dbReference>
<keyword evidence="2" id="KW-0808">Transferase</keyword>